<accession>A0A8S5S1T4</accession>
<protein>
    <submittedName>
        <fullName evidence="1">Uncharacterized protein</fullName>
    </submittedName>
</protein>
<dbReference type="EMBL" id="BK032511">
    <property type="protein sequence ID" value="DAF44642.1"/>
    <property type="molecule type" value="Genomic_DNA"/>
</dbReference>
<reference evidence="1" key="1">
    <citation type="journal article" date="2021" name="Proc. Natl. Acad. Sci. U.S.A.">
        <title>A Catalog of Tens of Thousands of Viruses from Human Metagenomes Reveals Hidden Associations with Chronic Diseases.</title>
        <authorList>
            <person name="Tisza M.J."/>
            <person name="Buck C.B."/>
        </authorList>
    </citation>
    <scope>NUCLEOTIDE SEQUENCE</scope>
    <source>
        <strain evidence="1">Ct8Lf7</strain>
    </source>
</reference>
<organism evidence="1">
    <name type="scientific">Podoviridae sp. ct8Lf7</name>
    <dbReference type="NCBI Taxonomy" id="2827723"/>
    <lineage>
        <taxon>Viruses</taxon>
        <taxon>Duplodnaviria</taxon>
        <taxon>Heunggongvirae</taxon>
        <taxon>Uroviricota</taxon>
        <taxon>Caudoviricetes</taxon>
    </lineage>
</organism>
<name>A0A8S5S1T4_9CAUD</name>
<sequence>MPAPATPLIYTTFGVTVLSGLIKLANALNPAL</sequence>
<evidence type="ECO:0000313" key="1">
    <source>
        <dbReference type="EMBL" id="DAF44642.1"/>
    </source>
</evidence>
<proteinExistence type="predicted"/>